<protein>
    <recommendedName>
        <fullName evidence="1">Ribosomal RNA large subunit methyltransferase J</fullName>
        <ecNumber evidence="1">2.1.1.266</ecNumber>
    </recommendedName>
    <alternativeName>
        <fullName evidence="1">23S rRNA (adenine(2030)-N6)-methyltransferase</fullName>
    </alternativeName>
    <alternativeName>
        <fullName evidence="1">23S rRNA m6A2030 methyltransferase</fullName>
    </alternativeName>
</protein>
<dbReference type="GO" id="GO:0003723">
    <property type="term" value="F:RNA binding"/>
    <property type="evidence" value="ECO:0007669"/>
    <property type="project" value="UniProtKB-UniRule"/>
</dbReference>
<proteinExistence type="inferred from homology"/>
<dbReference type="STRING" id="633194.SAMN05421759_102305"/>
<evidence type="ECO:0000256" key="1">
    <source>
        <dbReference type="HAMAP-Rule" id="MF_00934"/>
    </source>
</evidence>
<dbReference type="SUPFAM" id="SSF53335">
    <property type="entry name" value="S-adenosyl-L-methionine-dependent methyltransferases"/>
    <property type="match status" value="1"/>
</dbReference>
<comment type="function">
    <text evidence="1">Specifically methylates the adenine in position 2030 of 23S rRNA.</text>
</comment>
<dbReference type="RefSeq" id="WP_076445674.1">
    <property type="nucleotide sequence ID" value="NZ_FTOQ01000002.1"/>
</dbReference>
<dbReference type="Gene3D" id="3.40.50.150">
    <property type="entry name" value="Vaccinia Virus protein VP39"/>
    <property type="match status" value="1"/>
</dbReference>
<reference evidence="3" key="1">
    <citation type="submission" date="2017-01" db="EMBL/GenBank/DDBJ databases">
        <authorList>
            <person name="Varghese N."/>
            <person name="Submissions S."/>
        </authorList>
    </citation>
    <scope>NUCLEOTIDE SEQUENCE [LARGE SCALE GENOMIC DNA]</scope>
    <source>
        <strain evidence="3">DSM 29430</strain>
    </source>
</reference>
<organism evidence="2 3">
    <name type="scientific">Roseivivax lentus</name>
    <dbReference type="NCBI Taxonomy" id="633194"/>
    <lineage>
        <taxon>Bacteria</taxon>
        <taxon>Pseudomonadati</taxon>
        <taxon>Pseudomonadota</taxon>
        <taxon>Alphaproteobacteria</taxon>
        <taxon>Rhodobacterales</taxon>
        <taxon>Roseobacteraceae</taxon>
        <taxon>Roseivivax</taxon>
    </lineage>
</organism>
<dbReference type="AlphaFoldDB" id="A0A1N7L281"/>
<feature type="binding site" evidence="1">
    <location>
        <begin position="135"/>
        <end position="136"/>
    </location>
    <ligand>
        <name>S-adenosyl-L-methionine</name>
        <dbReference type="ChEBI" id="CHEBI:59789"/>
    </ligand>
</feature>
<dbReference type="PANTHER" id="PTHR37426:SF1">
    <property type="entry name" value="RIBOSOMAL RNA LARGE SUBUNIT METHYLTRANSFERASE J"/>
    <property type="match status" value="1"/>
</dbReference>
<comment type="subunit">
    <text evidence="1">Monomer.</text>
</comment>
<sequence>MLSYQHAYHAGNAADLHKHGLLAWMLDYLTRKDKPLSYIETHAGRGLYDLDSAEAQKTGEAAAGVDRIALPEGHPLTRALGAVRAAHGPRAYPGSPLIAEALLRGSDSLHLAELHPGEYAALTRSVTRAQTYRQDGFALAHSLVPPEPRRGLLLCDPSYEVKADYAAIPQHFTKLARAWNVGILVLWYPILRDARHRPMLAALQERFPDALTSELRFPPAREGHGMTGSGMFVVSPPWGLAEAARDLSALIGGD</sequence>
<evidence type="ECO:0000313" key="2">
    <source>
        <dbReference type="EMBL" id="SIS67924.1"/>
    </source>
</evidence>
<name>A0A1N7L281_9RHOB</name>
<keyword evidence="3" id="KW-1185">Reference proteome</keyword>
<dbReference type="InterPro" id="IPR029063">
    <property type="entry name" value="SAM-dependent_MTases_sf"/>
</dbReference>
<keyword evidence="1" id="KW-0698">rRNA processing</keyword>
<comment type="similarity">
    <text evidence="1">Belongs to the RlmJ family.</text>
</comment>
<feature type="binding site" evidence="1">
    <location>
        <position position="113"/>
    </location>
    <ligand>
        <name>S-adenosyl-L-methionine</name>
        <dbReference type="ChEBI" id="CHEBI:59789"/>
    </ligand>
</feature>
<feature type="site" description="Interaction with substrate rRNA" evidence="1">
    <location>
        <position position="4"/>
    </location>
</feature>
<gene>
    <name evidence="1" type="primary">rlmJ</name>
    <name evidence="2" type="ORF">SAMN05421759_102305</name>
</gene>
<dbReference type="OrthoDB" id="9791274at2"/>
<feature type="binding site" evidence="1">
    <location>
        <position position="156"/>
    </location>
    <ligand>
        <name>S-adenosyl-L-methionine</name>
        <dbReference type="ChEBI" id="CHEBI:59789"/>
    </ligand>
</feature>
<comment type="catalytic activity">
    <reaction evidence="1">
        <text>adenosine(2030) in 23S rRNA + S-adenosyl-L-methionine = N(6)-methyladenosine(2030) in 23S rRNA + S-adenosyl-L-homocysteine + H(+)</text>
        <dbReference type="Rhea" id="RHEA:43736"/>
        <dbReference type="Rhea" id="RHEA-COMP:10668"/>
        <dbReference type="Rhea" id="RHEA-COMP:10669"/>
        <dbReference type="ChEBI" id="CHEBI:15378"/>
        <dbReference type="ChEBI" id="CHEBI:57856"/>
        <dbReference type="ChEBI" id="CHEBI:59789"/>
        <dbReference type="ChEBI" id="CHEBI:74411"/>
        <dbReference type="ChEBI" id="CHEBI:74449"/>
        <dbReference type="EC" id="2.1.1.266"/>
    </reaction>
</comment>
<dbReference type="InterPro" id="IPR007473">
    <property type="entry name" value="RlmJ"/>
</dbReference>
<dbReference type="GO" id="GO:0005829">
    <property type="term" value="C:cytosol"/>
    <property type="evidence" value="ECO:0007669"/>
    <property type="project" value="TreeGrafter"/>
</dbReference>
<feature type="binding site" evidence="1">
    <location>
        <position position="19"/>
    </location>
    <ligand>
        <name>S-adenosyl-L-methionine</name>
        <dbReference type="ChEBI" id="CHEBI:59789"/>
    </ligand>
</feature>
<keyword evidence="1 2" id="KW-0808">Transferase</keyword>
<keyword evidence="1 2" id="KW-0489">Methyltransferase</keyword>
<dbReference type="HAMAP" id="MF_00934">
    <property type="entry name" value="23SrRNA_methyltr_J"/>
    <property type="match status" value="1"/>
</dbReference>
<keyword evidence="1" id="KW-0949">S-adenosyl-L-methionine</keyword>
<dbReference type="EMBL" id="FTOQ01000002">
    <property type="protein sequence ID" value="SIS67924.1"/>
    <property type="molecule type" value="Genomic_DNA"/>
</dbReference>
<dbReference type="Proteomes" id="UP000186684">
    <property type="component" value="Unassembled WGS sequence"/>
</dbReference>
<dbReference type="GO" id="GO:0070475">
    <property type="term" value="P:rRNA base methylation"/>
    <property type="evidence" value="ECO:0007669"/>
    <property type="project" value="UniProtKB-UniRule"/>
</dbReference>
<accession>A0A1N7L281</accession>
<feature type="binding site" evidence="1">
    <location>
        <position position="95"/>
    </location>
    <ligand>
        <name>S-adenosyl-L-methionine</name>
        <dbReference type="ChEBI" id="CHEBI:59789"/>
    </ligand>
</feature>
<dbReference type="PANTHER" id="PTHR37426">
    <property type="entry name" value="RIBOSOMAL RNA LARGE SUBUNIT METHYLTRANSFERASE J"/>
    <property type="match status" value="1"/>
</dbReference>
<dbReference type="Pfam" id="PF04378">
    <property type="entry name" value="RsmJ"/>
    <property type="match status" value="1"/>
</dbReference>
<dbReference type="GO" id="GO:0036307">
    <property type="term" value="F:23S rRNA (adenine(2030)-N(6))-methyltransferase activity"/>
    <property type="evidence" value="ECO:0007669"/>
    <property type="project" value="UniProtKB-UniRule"/>
</dbReference>
<feature type="active site" description="Proton acceptor" evidence="1">
    <location>
        <position position="156"/>
    </location>
</feature>
<dbReference type="EC" id="2.1.1.266" evidence="1"/>
<keyword evidence="1" id="KW-0694">RNA-binding</keyword>
<evidence type="ECO:0000313" key="3">
    <source>
        <dbReference type="Proteomes" id="UP000186684"/>
    </source>
</evidence>
<feature type="binding site" evidence="1">
    <location>
        <position position="42"/>
    </location>
    <ligand>
        <name>S-adenosyl-L-methionine</name>
        <dbReference type="ChEBI" id="CHEBI:59789"/>
    </ligand>
</feature>